<name>A0A8X6Q266_NEPPI</name>
<dbReference type="AlphaFoldDB" id="A0A8X6Q266"/>
<comment type="caution">
    <text evidence="2">The sequence shown here is derived from an EMBL/GenBank/DDBJ whole genome shotgun (WGS) entry which is preliminary data.</text>
</comment>
<organism evidence="2 3">
    <name type="scientific">Nephila pilipes</name>
    <name type="common">Giant wood spider</name>
    <name type="synonym">Nephila maculata</name>
    <dbReference type="NCBI Taxonomy" id="299642"/>
    <lineage>
        <taxon>Eukaryota</taxon>
        <taxon>Metazoa</taxon>
        <taxon>Ecdysozoa</taxon>
        <taxon>Arthropoda</taxon>
        <taxon>Chelicerata</taxon>
        <taxon>Arachnida</taxon>
        <taxon>Araneae</taxon>
        <taxon>Araneomorphae</taxon>
        <taxon>Entelegynae</taxon>
        <taxon>Araneoidea</taxon>
        <taxon>Nephilidae</taxon>
        <taxon>Nephila</taxon>
    </lineage>
</organism>
<proteinExistence type="predicted"/>
<accession>A0A8X6Q266</accession>
<evidence type="ECO:0000313" key="1">
    <source>
        <dbReference type="EMBL" id="GFS52666.1"/>
    </source>
</evidence>
<sequence length="116" mass="13252">MWLRCARKEDLKTPAEELGLVVEENFKVIQLTELISKPDNYDQPLVKDMLQVITVEHIAKEAAALLEAENLRKVQVLAAEKENVEKQQKYELEKFPTTARMSALLECHPHGCPVIN</sequence>
<gene>
    <name evidence="2" type="ORF">NPIL_242231</name>
    <name evidence="1" type="ORF">NPIL_522351</name>
</gene>
<dbReference type="EMBL" id="BMAW01045962">
    <property type="protein sequence ID" value="GFS52666.1"/>
    <property type="molecule type" value="Genomic_DNA"/>
</dbReference>
<dbReference type="EMBL" id="BMAW01121039">
    <property type="protein sequence ID" value="GFT92263.1"/>
    <property type="molecule type" value="Genomic_DNA"/>
</dbReference>
<dbReference type="OrthoDB" id="6433986at2759"/>
<evidence type="ECO:0000313" key="3">
    <source>
        <dbReference type="Proteomes" id="UP000887013"/>
    </source>
</evidence>
<keyword evidence="3" id="KW-1185">Reference proteome</keyword>
<evidence type="ECO:0000313" key="2">
    <source>
        <dbReference type="EMBL" id="GFT92263.1"/>
    </source>
</evidence>
<dbReference type="Proteomes" id="UP000887013">
    <property type="component" value="Unassembled WGS sequence"/>
</dbReference>
<protein>
    <submittedName>
        <fullName evidence="2">Uncharacterized protein</fullName>
    </submittedName>
</protein>
<reference evidence="2" key="1">
    <citation type="submission" date="2020-08" db="EMBL/GenBank/DDBJ databases">
        <title>Multicomponent nature underlies the extraordinary mechanical properties of spider dragline silk.</title>
        <authorList>
            <person name="Kono N."/>
            <person name="Nakamura H."/>
            <person name="Mori M."/>
            <person name="Yoshida Y."/>
            <person name="Ohtoshi R."/>
            <person name="Malay A.D."/>
            <person name="Moran D.A.P."/>
            <person name="Tomita M."/>
            <person name="Numata K."/>
            <person name="Arakawa K."/>
        </authorList>
    </citation>
    <scope>NUCLEOTIDE SEQUENCE</scope>
</reference>